<dbReference type="InterPro" id="IPR018060">
    <property type="entry name" value="HTH_AraC"/>
</dbReference>
<dbReference type="EMBL" id="CP029159">
    <property type="protein sequence ID" value="QKM66738.1"/>
    <property type="molecule type" value="Genomic_DNA"/>
</dbReference>
<feature type="compositionally biased region" description="Low complexity" evidence="4">
    <location>
        <begin position="316"/>
        <end position="325"/>
    </location>
</feature>
<gene>
    <name evidence="5" type="ORF">STSU_005750</name>
</gene>
<evidence type="ECO:0000256" key="1">
    <source>
        <dbReference type="ARBA" id="ARBA00023015"/>
    </source>
</evidence>
<evidence type="ECO:0000256" key="3">
    <source>
        <dbReference type="ARBA" id="ARBA00023163"/>
    </source>
</evidence>
<evidence type="ECO:0000256" key="2">
    <source>
        <dbReference type="ARBA" id="ARBA00023125"/>
    </source>
</evidence>
<evidence type="ECO:0000313" key="5">
    <source>
        <dbReference type="EMBL" id="QKM66738.1"/>
    </source>
</evidence>
<dbReference type="PRINTS" id="PR00032">
    <property type="entry name" value="HTHARAC"/>
</dbReference>
<dbReference type="PROSITE" id="PS01124">
    <property type="entry name" value="HTH_ARAC_FAMILY_2"/>
    <property type="match status" value="1"/>
</dbReference>
<reference evidence="5 6" key="1">
    <citation type="journal article" date="2012" name="J. Bacteriol.">
        <title>Draft genome of Streptomyces tsukubaensis NRRL 18488, the producer of the clinically important immunosuppressant tacrolimus (FK506).</title>
        <authorList>
            <person name="Barreiro C."/>
            <person name="Prieto C."/>
            <person name="Sola-Landa A."/>
            <person name="Solera E."/>
            <person name="Martinez-Castro M."/>
            <person name="Perez-Redondo R."/>
            <person name="Garcia-Estrada C."/>
            <person name="Aparicio J.F."/>
            <person name="Fernandez-Martinez L.T."/>
            <person name="Santos-Aberturas J."/>
            <person name="Salehi-Najafabadi Z."/>
            <person name="Rodriguez-Garcia A."/>
            <person name="Tauch A."/>
            <person name="Martin J.F."/>
        </authorList>
    </citation>
    <scope>NUCLEOTIDE SEQUENCE [LARGE SCALE GENOMIC DNA]</scope>
    <source>
        <strain evidence="6">DSM 42081 / NBRC 108919 / NRRL 18488 / 9993</strain>
    </source>
</reference>
<dbReference type="GO" id="GO:0003700">
    <property type="term" value="F:DNA-binding transcription factor activity"/>
    <property type="evidence" value="ECO:0007669"/>
    <property type="project" value="InterPro"/>
</dbReference>
<keyword evidence="1" id="KW-0805">Transcription regulation</keyword>
<keyword evidence="3" id="KW-0804">Transcription</keyword>
<dbReference type="GO" id="GO:0043565">
    <property type="term" value="F:sequence-specific DNA binding"/>
    <property type="evidence" value="ECO:0007669"/>
    <property type="project" value="InterPro"/>
</dbReference>
<dbReference type="SUPFAM" id="SSF46689">
    <property type="entry name" value="Homeodomain-like"/>
    <property type="match status" value="1"/>
</dbReference>
<dbReference type="RefSeq" id="WP_006345708.1">
    <property type="nucleotide sequence ID" value="NZ_CP029159.1"/>
</dbReference>
<evidence type="ECO:0000256" key="4">
    <source>
        <dbReference type="SAM" id="MobiDB-lite"/>
    </source>
</evidence>
<dbReference type="InterPro" id="IPR020449">
    <property type="entry name" value="Tscrpt_reg_AraC-type_HTH"/>
</dbReference>
<dbReference type="InterPro" id="IPR035418">
    <property type="entry name" value="AraC-bd_2"/>
</dbReference>
<organism evidence="5 6">
    <name type="scientific">Streptomyces tsukubensis (strain DSM 42081 / NBRC 108919 / NRRL 18488 / 9993)</name>
    <dbReference type="NCBI Taxonomy" id="1114943"/>
    <lineage>
        <taxon>Bacteria</taxon>
        <taxon>Bacillati</taxon>
        <taxon>Actinomycetota</taxon>
        <taxon>Actinomycetes</taxon>
        <taxon>Kitasatosporales</taxon>
        <taxon>Streptomycetaceae</taxon>
        <taxon>Streptomyces</taxon>
    </lineage>
</organism>
<dbReference type="InterPro" id="IPR009057">
    <property type="entry name" value="Homeodomain-like_sf"/>
</dbReference>
<name>I2N8T8_STRT9</name>
<evidence type="ECO:0000313" key="6">
    <source>
        <dbReference type="Proteomes" id="UP000005940"/>
    </source>
</evidence>
<dbReference type="Pfam" id="PF14525">
    <property type="entry name" value="AraC_binding_2"/>
    <property type="match status" value="1"/>
</dbReference>
<proteinExistence type="predicted"/>
<dbReference type="Pfam" id="PF12833">
    <property type="entry name" value="HTH_18"/>
    <property type="match status" value="1"/>
</dbReference>
<sequence length="349" mass="37891">MWSWVSHDTVATADKAEWFNDMISRTVAPHRMALLDPATFHARTGVLELGRVSVAYHDFGAQESWRTAQHIRRSDPGHYFLGLVTGGGMRVQQGRNHAGLGPGDGVLFDTSHPYSAGTTSPEGSRVLLMSIPRTAVSLPAGRLDALLAGGFPARYGIGAILGNFLGSLRHHAADCSPREVEALERSAVVLASALLAQQLDIGDALPVETKEEVALRQIHAFIENHLDDPDLTPQTIAARHHMSLSGLYGLFRTQEEGVAARIRRRRLERCRAELVSARGPRPIHAIAARWGFTSNTAFSRTFKAAYGMSPRAYRQQARQTAAPHGGQPGPGATCPYGQGLREIPPDTPH</sequence>
<dbReference type="PANTHER" id="PTHR46796:SF6">
    <property type="entry name" value="ARAC SUBFAMILY"/>
    <property type="match status" value="1"/>
</dbReference>
<dbReference type="Proteomes" id="UP000005940">
    <property type="component" value="Chromosome"/>
</dbReference>
<dbReference type="Gene3D" id="1.10.10.60">
    <property type="entry name" value="Homeodomain-like"/>
    <property type="match status" value="1"/>
</dbReference>
<accession>I2N8T8</accession>
<dbReference type="SMART" id="SM00342">
    <property type="entry name" value="HTH_ARAC"/>
    <property type="match status" value="1"/>
</dbReference>
<feature type="region of interest" description="Disordered" evidence="4">
    <location>
        <begin position="316"/>
        <end position="349"/>
    </location>
</feature>
<dbReference type="InterPro" id="IPR050204">
    <property type="entry name" value="AraC_XylS_family_regulators"/>
</dbReference>
<keyword evidence="6" id="KW-1185">Reference proteome</keyword>
<protein>
    <submittedName>
        <fullName evidence="5">AraC family transcriptional regulator</fullName>
    </submittedName>
</protein>
<keyword evidence="2" id="KW-0238">DNA-binding</keyword>
<dbReference type="AlphaFoldDB" id="I2N8T8"/>
<dbReference type="PANTHER" id="PTHR46796">
    <property type="entry name" value="HTH-TYPE TRANSCRIPTIONAL ACTIVATOR RHAS-RELATED"/>
    <property type="match status" value="1"/>
</dbReference>